<feature type="region of interest" description="Disordered" evidence="1">
    <location>
        <begin position="1"/>
        <end position="102"/>
    </location>
</feature>
<sequence>MSSSQPRKDTSPRGNATGTPPKVRKSISPSSTKDPDKKRRSTSSLPSDVVAQPLPPNVTVHAVSKTVKDSSRNPLSAIPDSSNQKHSERNVSNKKHKLKSHTYASALRQQGPSQIDAYADAVIPSPAVWHNRQRAVKKPRTSLLALNPLSYGKTKAPTGSQTPTSDGLLVTNPRNSRAPSMTREGNATVDDAISPLESVNMTDSAMPLLHDDALDALQPATSQEHLDEAAIASDLGYE</sequence>
<accession>A0A0C2SV38</accession>
<name>A0A0C2SV38_AMAMK</name>
<protein>
    <submittedName>
        <fullName evidence="2">Uncharacterized protein</fullName>
    </submittedName>
</protein>
<dbReference type="EMBL" id="KN818353">
    <property type="protein sequence ID" value="KIL57934.1"/>
    <property type="molecule type" value="Genomic_DNA"/>
</dbReference>
<gene>
    <name evidence="2" type="ORF">M378DRAFT_15938</name>
</gene>
<dbReference type="HOGENOM" id="CLU_1168261_0_0_1"/>
<feature type="region of interest" description="Disordered" evidence="1">
    <location>
        <begin position="152"/>
        <end position="184"/>
    </location>
</feature>
<feature type="non-terminal residue" evidence="2">
    <location>
        <position position="238"/>
    </location>
</feature>
<feature type="compositionally biased region" description="Polar residues" evidence="1">
    <location>
        <begin position="172"/>
        <end position="184"/>
    </location>
</feature>
<evidence type="ECO:0000313" key="2">
    <source>
        <dbReference type="EMBL" id="KIL57934.1"/>
    </source>
</evidence>
<dbReference type="Proteomes" id="UP000054549">
    <property type="component" value="Unassembled WGS sequence"/>
</dbReference>
<organism evidence="2 3">
    <name type="scientific">Amanita muscaria (strain Koide BX008)</name>
    <dbReference type="NCBI Taxonomy" id="946122"/>
    <lineage>
        <taxon>Eukaryota</taxon>
        <taxon>Fungi</taxon>
        <taxon>Dikarya</taxon>
        <taxon>Basidiomycota</taxon>
        <taxon>Agaricomycotina</taxon>
        <taxon>Agaricomycetes</taxon>
        <taxon>Agaricomycetidae</taxon>
        <taxon>Agaricales</taxon>
        <taxon>Pluteineae</taxon>
        <taxon>Amanitaceae</taxon>
        <taxon>Amanita</taxon>
    </lineage>
</organism>
<keyword evidence="3" id="KW-1185">Reference proteome</keyword>
<evidence type="ECO:0000256" key="1">
    <source>
        <dbReference type="SAM" id="MobiDB-lite"/>
    </source>
</evidence>
<reference evidence="2 3" key="1">
    <citation type="submission" date="2014-04" db="EMBL/GenBank/DDBJ databases">
        <title>Evolutionary Origins and Diversification of the Mycorrhizal Mutualists.</title>
        <authorList>
            <consortium name="DOE Joint Genome Institute"/>
            <consortium name="Mycorrhizal Genomics Consortium"/>
            <person name="Kohler A."/>
            <person name="Kuo A."/>
            <person name="Nagy L.G."/>
            <person name="Floudas D."/>
            <person name="Copeland A."/>
            <person name="Barry K.W."/>
            <person name="Cichocki N."/>
            <person name="Veneault-Fourrey C."/>
            <person name="LaButti K."/>
            <person name="Lindquist E.A."/>
            <person name="Lipzen A."/>
            <person name="Lundell T."/>
            <person name="Morin E."/>
            <person name="Murat C."/>
            <person name="Riley R."/>
            <person name="Ohm R."/>
            <person name="Sun H."/>
            <person name="Tunlid A."/>
            <person name="Henrissat B."/>
            <person name="Grigoriev I.V."/>
            <person name="Hibbett D.S."/>
            <person name="Martin F."/>
        </authorList>
    </citation>
    <scope>NUCLEOTIDE SEQUENCE [LARGE SCALE GENOMIC DNA]</scope>
    <source>
        <strain evidence="2 3">Koide BX008</strain>
    </source>
</reference>
<evidence type="ECO:0000313" key="3">
    <source>
        <dbReference type="Proteomes" id="UP000054549"/>
    </source>
</evidence>
<dbReference type="InParanoid" id="A0A0C2SV38"/>
<feature type="compositionally biased region" description="Basic and acidic residues" evidence="1">
    <location>
        <begin position="1"/>
        <end position="11"/>
    </location>
</feature>
<dbReference type="AlphaFoldDB" id="A0A0C2SV38"/>
<proteinExistence type="predicted"/>